<evidence type="ECO:0000256" key="6">
    <source>
        <dbReference type="ARBA" id="ARBA00022989"/>
    </source>
</evidence>
<accession>A0A540V8S9</accession>
<feature type="transmembrane region" description="Helical" evidence="8">
    <location>
        <begin position="402"/>
        <end position="425"/>
    </location>
</feature>
<evidence type="ECO:0000256" key="5">
    <source>
        <dbReference type="ARBA" id="ARBA00022692"/>
    </source>
</evidence>
<sequence length="807" mass="90714">MFESPDQPIAMERIYTDAERIARREIGARDRHIAFFVFGFLLACYLFTYTGIIQSSDGLAMFATAESFVRGGRWDSNQLLWMGNQQGNLGPDGNLYSRKGLGMTLLAIPLLWLAKFWPNVGLVQAALLLNPLLTAWTGALLFRTGRRLGWNRNASVMVALIFGLATLAWPYTQTFFSDPVCAFGLYGAFYGLLSFDQTGRKQYLFSSGLAWGLAYLARVVNLVTLPIFLIGLIFVLLRQSPGLASGRDRLRGLLVEHWRPLVSFLVPVVLAGLISLWWNWVRYGSIWESGYVESERFSAVWWFGIYGLLFGPARGLLWYSPALLLGLVGGRWFWQRARPALAISLALTVTYVLLYGKWYMWHGGYSWGPRFLVPLMPFLALLTGPAWMELVQQRRWGMAGRVGALLLVAISIGVQWLGMLVPFGLVQDWLAAQVEPLFAPVTFTQWRYSPLVLQWRFLQPEHIHLAWWRMGMGPQAVHWLNLLLPGAVVALGVVLLTRHLRAAVPPWQGRATPEGLYGAALGGLALAILIYNYSALGDPQMQEAARRIEQQERPGDAILMLLPEKTQHFANAYHGDLPTFGFLPRGSLEPAEEAWLARLQASYARLWVLPDATLPEQSGWERPLRINTFLLMEKRLTEQDGQRLALYAMPQAYDLQEAGLGTIFGDPAQQGEEIDEENGWIRLKGYALTTAVEPGGELLLMLRWESLRPVDYNYQVFIHLLNQADEKVAQRDGQPVQWMRPTSTWQPGEEIPDRYGMLLPEDIPPGSYTIAVGLYDPVSGQRLPVSAGPQDYAIELGPIQVAPHASR</sequence>
<keyword evidence="2" id="KW-1003">Cell membrane</keyword>
<proteinExistence type="predicted"/>
<feature type="transmembrane region" description="Helical" evidence="8">
    <location>
        <begin position="215"/>
        <end position="237"/>
    </location>
</feature>
<feature type="transmembrane region" description="Helical" evidence="8">
    <location>
        <begin position="154"/>
        <end position="171"/>
    </location>
</feature>
<evidence type="ECO:0000256" key="3">
    <source>
        <dbReference type="ARBA" id="ARBA00022676"/>
    </source>
</evidence>
<evidence type="ECO:0000256" key="1">
    <source>
        <dbReference type="ARBA" id="ARBA00004651"/>
    </source>
</evidence>
<evidence type="ECO:0000313" key="9">
    <source>
        <dbReference type="EMBL" id="TQE93158.1"/>
    </source>
</evidence>
<dbReference type="RefSeq" id="WP_141612443.1">
    <property type="nucleotide sequence ID" value="NZ_VIGC02000048.1"/>
</dbReference>
<organism evidence="9 10">
    <name type="scientific">Litorilinea aerophila</name>
    <dbReference type="NCBI Taxonomy" id="1204385"/>
    <lineage>
        <taxon>Bacteria</taxon>
        <taxon>Bacillati</taxon>
        <taxon>Chloroflexota</taxon>
        <taxon>Caldilineae</taxon>
        <taxon>Caldilineales</taxon>
        <taxon>Caldilineaceae</taxon>
        <taxon>Litorilinea</taxon>
    </lineage>
</organism>
<evidence type="ECO:0000313" key="10">
    <source>
        <dbReference type="Proteomes" id="UP000317371"/>
    </source>
</evidence>
<keyword evidence="10" id="KW-1185">Reference proteome</keyword>
<keyword evidence="4" id="KW-0808">Transferase</keyword>
<dbReference type="EMBL" id="VIGC01000048">
    <property type="protein sequence ID" value="TQE93158.1"/>
    <property type="molecule type" value="Genomic_DNA"/>
</dbReference>
<comment type="subcellular location">
    <subcellularLocation>
        <location evidence="1">Cell membrane</location>
        <topology evidence="1">Multi-pass membrane protein</topology>
    </subcellularLocation>
</comment>
<feature type="transmembrane region" description="Helical" evidence="8">
    <location>
        <begin position="121"/>
        <end position="142"/>
    </location>
</feature>
<evidence type="ECO:0000256" key="8">
    <source>
        <dbReference type="SAM" id="Phobius"/>
    </source>
</evidence>
<feature type="transmembrane region" description="Helical" evidence="8">
    <location>
        <begin position="300"/>
        <end position="328"/>
    </location>
</feature>
<feature type="transmembrane region" description="Helical" evidence="8">
    <location>
        <begin position="476"/>
        <end position="496"/>
    </location>
</feature>
<evidence type="ECO:0000256" key="2">
    <source>
        <dbReference type="ARBA" id="ARBA00022475"/>
    </source>
</evidence>
<protein>
    <recommendedName>
        <fullName evidence="11">Glycosyltransferase RgtA/B/C/D-like domain-containing protein</fullName>
    </recommendedName>
</protein>
<feature type="transmembrane region" description="Helical" evidence="8">
    <location>
        <begin position="371"/>
        <end position="390"/>
    </location>
</feature>
<feature type="transmembrane region" description="Helical" evidence="8">
    <location>
        <begin position="340"/>
        <end position="359"/>
    </location>
</feature>
<reference evidence="9 10" key="1">
    <citation type="submission" date="2019-06" db="EMBL/GenBank/DDBJ databases">
        <title>Genome sequence of Litorilinea aerophila BAA-2444.</title>
        <authorList>
            <person name="Maclea K.S."/>
            <person name="Maurais E.G."/>
            <person name="Iannazzi L.C."/>
        </authorList>
    </citation>
    <scope>NUCLEOTIDE SEQUENCE [LARGE SCALE GENOMIC DNA]</scope>
    <source>
        <strain evidence="9 10">ATCC BAA-2444</strain>
    </source>
</reference>
<keyword evidence="6 8" id="KW-1133">Transmembrane helix</keyword>
<dbReference type="GO" id="GO:0005886">
    <property type="term" value="C:plasma membrane"/>
    <property type="evidence" value="ECO:0007669"/>
    <property type="project" value="UniProtKB-SubCell"/>
</dbReference>
<keyword evidence="5 8" id="KW-0812">Transmembrane</keyword>
<dbReference type="Proteomes" id="UP000317371">
    <property type="component" value="Unassembled WGS sequence"/>
</dbReference>
<dbReference type="GO" id="GO:0009103">
    <property type="term" value="P:lipopolysaccharide biosynthetic process"/>
    <property type="evidence" value="ECO:0007669"/>
    <property type="project" value="UniProtKB-ARBA"/>
</dbReference>
<comment type="caution">
    <text evidence="9">The sequence shown here is derived from an EMBL/GenBank/DDBJ whole genome shotgun (WGS) entry which is preliminary data.</text>
</comment>
<name>A0A540V8S9_9CHLR</name>
<feature type="transmembrane region" description="Helical" evidence="8">
    <location>
        <begin position="258"/>
        <end position="280"/>
    </location>
</feature>
<dbReference type="InParanoid" id="A0A540V8S9"/>
<evidence type="ECO:0008006" key="11">
    <source>
        <dbReference type="Google" id="ProtNLM"/>
    </source>
</evidence>
<dbReference type="GO" id="GO:0016763">
    <property type="term" value="F:pentosyltransferase activity"/>
    <property type="evidence" value="ECO:0007669"/>
    <property type="project" value="TreeGrafter"/>
</dbReference>
<gene>
    <name evidence="9" type="ORF">FKZ61_22585</name>
</gene>
<dbReference type="InterPro" id="IPR050297">
    <property type="entry name" value="LipidA_mod_glycosyltrf_83"/>
</dbReference>
<dbReference type="PANTHER" id="PTHR33908:SF11">
    <property type="entry name" value="MEMBRANE PROTEIN"/>
    <property type="match status" value="1"/>
</dbReference>
<dbReference type="AlphaFoldDB" id="A0A540V8S9"/>
<dbReference type="OrthoDB" id="136918at2"/>
<feature type="transmembrane region" description="Helical" evidence="8">
    <location>
        <begin position="516"/>
        <end position="534"/>
    </location>
</feature>
<keyword evidence="7 8" id="KW-0472">Membrane</keyword>
<keyword evidence="3" id="KW-0328">Glycosyltransferase</keyword>
<evidence type="ECO:0000256" key="7">
    <source>
        <dbReference type="ARBA" id="ARBA00023136"/>
    </source>
</evidence>
<evidence type="ECO:0000256" key="4">
    <source>
        <dbReference type="ARBA" id="ARBA00022679"/>
    </source>
</evidence>
<dbReference type="PANTHER" id="PTHR33908">
    <property type="entry name" value="MANNOSYLTRANSFERASE YKCB-RELATED"/>
    <property type="match status" value="1"/>
</dbReference>
<feature type="transmembrane region" description="Helical" evidence="8">
    <location>
        <begin position="33"/>
        <end position="52"/>
    </location>
</feature>